<dbReference type="GO" id="GO:0004674">
    <property type="term" value="F:protein serine/threonine kinase activity"/>
    <property type="evidence" value="ECO:0007669"/>
    <property type="project" value="UniProtKB-KW"/>
</dbReference>
<dbReference type="InterPro" id="IPR000719">
    <property type="entry name" value="Prot_kinase_dom"/>
</dbReference>
<feature type="compositionally biased region" description="Polar residues" evidence="11">
    <location>
        <begin position="15"/>
        <end position="30"/>
    </location>
</feature>
<gene>
    <name evidence="13" type="ORF">GSMUA_09650.1</name>
</gene>
<dbReference type="OMA" id="INGMDVG"/>
<dbReference type="InterPro" id="IPR000270">
    <property type="entry name" value="PB1_dom"/>
</dbReference>
<dbReference type="Gene3D" id="1.10.510.10">
    <property type="entry name" value="Transferase(Phosphotransferase) domain 1"/>
    <property type="match status" value="1"/>
</dbReference>
<dbReference type="GO" id="GO:0007165">
    <property type="term" value="P:signal transduction"/>
    <property type="evidence" value="ECO:0000318"/>
    <property type="project" value="GO_Central"/>
</dbReference>
<reference evidence="14" key="2">
    <citation type="submission" date="2021-05" db="UniProtKB">
        <authorList>
            <consortium name="EnsemblPlants"/>
        </authorList>
    </citation>
    <scope>IDENTIFICATION</scope>
    <source>
        <strain evidence="14">subsp. malaccensis</strain>
    </source>
</reference>
<name>A0A804L849_MUSAM</name>
<dbReference type="EnsemblPlants" id="Ma11_t15330.2">
    <property type="protein sequence ID" value="Ma11_p15330.2"/>
    <property type="gene ID" value="Ma11_g15330"/>
</dbReference>
<evidence type="ECO:0000256" key="5">
    <source>
        <dbReference type="ARBA" id="ARBA00022679"/>
    </source>
</evidence>
<dbReference type="PROSITE" id="PS00108">
    <property type="entry name" value="PROTEIN_KINASE_ST"/>
    <property type="match status" value="1"/>
</dbReference>
<dbReference type="PRINTS" id="PR00109">
    <property type="entry name" value="TYRKINASE"/>
</dbReference>
<keyword evidence="15" id="KW-1185">Reference proteome</keyword>
<dbReference type="PROSITE" id="PS00107">
    <property type="entry name" value="PROTEIN_KINASE_ATP"/>
    <property type="match status" value="1"/>
</dbReference>
<evidence type="ECO:0000256" key="1">
    <source>
        <dbReference type="ARBA" id="ARBA00004496"/>
    </source>
</evidence>
<keyword evidence="5" id="KW-0808">Transferase</keyword>
<dbReference type="FunFam" id="3.30.200.20:FF:000081">
    <property type="entry name" value="Octicosapeptide/phox/Bem1p domain kinase superfamily protein"/>
    <property type="match status" value="1"/>
</dbReference>
<feature type="region of interest" description="Disordered" evidence="11">
    <location>
        <begin position="1"/>
        <end position="35"/>
    </location>
</feature>
<keyword evidence="2" id="KW-0963">Cytoplasm</keyword>
<keyword evidence="3" id="KW-0723">Serine/threonine-protein kinase</keyword>
<dbReference type="SMART" id="SM00220">
    <property type="entry name" value="S_TKc"/>
    <property type="match status" value="1"/>
</dbReference>
<evidence type="ECO:0000256" key="6">
    <source>
        <dbReference type="ARBA" id="ARBA00022741"/>
    </source>
</evidence>
<dbReference type="Gene3D" id="3.30.200.20">
    <property type="entry name" value="Phosphorylase Kinase, domain 1"/>
    <property type="match status" value="1"/>
</dbReference>
<keyword evidence="7" id="KW-0418">Kinase</keyword>
<protein>
    <submittedName>
        <fullName evidence="13">(wild Malaysian banana) hypothetical protein</fullName>
    </submittedName>
</protein>
<dbReference type="InterPro" id="IPR017441">
    <property type="entry name" value="Protein_kinase_ATP_BS"/>
</dbReference>
<dbReference type="Pfam" id="PF07714">
    <property type="entry name" value="PK_Tyr_Ser-Thr"/>
    <property type="match status" value="1"/>
</dbReference>
<keyword evidence="4" id="KW-0597">Phosphoprotein</keyword>
<dbReference type="Pfam" id="PF00564">
    <property type="entry name" value="PB1"/>
    <property type="match status" value="1"/>
</dbReference>
<dbReference type="CDD" id="cd13999">
    <property type="entry name" value="STKc_MAP3K-like"/>
    <property type="match status" value="1"/>
</dbReference>
<evidence type="ECO:0000256" key="4">
    <source>
        <dbReference type="ARBA" id="ARBA00022553"/>
    </source>
</evidence>
<dbReference type="PROSITE" id="PS50011">
    <property type="entry name" value="PROTEIN_KINASE_DOM"/>
    <property type="match status" value="1"/>
</dbReference>
<reference evidence="13" key="1">
    <citation type="submission" date="2021-03" db="EMBL/GenBank/DDBJ databases">
        <authorList>
            <consortium name="Genoscope - CEA"/>
            <person name="William W."/>
        </authorList>
    </citation>
    <scope>NUCLEOTIDE SEQUENCE</scope>
    <source>
        <strain evidence="13">Doubled-haploid Pahang</strain>
    </source>
</reference>
<dbReference type="SUPFAM" id="SSF54277">
    <property type="entry name" value="CAD &amp; PB1 domains"/>
    <property type="match status" value="1"/>
</dbReference>
<dbReference type="InterPro" id="IPR011009">
    <property type="entry name" value="Kinase-like_dom_sf"/>
</dbReference>
<feature type="compositionally biased region" description="Polar residues" evidence="11">
    <location>
        <begin position="688"/>
        <end position="699"/>
    </location>
</feature>
<evidence type="ECO:0000256" key="9">
    <source>
        <dbReference type="ARBA" id="ARBA00023294"/>
    </source>
</evidence>
<evidence type="ECO:0000256" key="11">
    <source>
        <dbReference type="SAM" id="MobiDB-lite"/>
    </source>
</evidence>
<keyword evidence="9" id="KW-0927">Auxin signaling pathway</keyword>
<comment type="subcellular location">
    <subcellularLocation>
        <location evidence="1">Cytoplasm</location>
    </subcellularLocation>
</comment>
<sequence>MSQYNPMDARKGVGSASQRSTQFPPSSTGANVRPPEASVLGVATPVLNYSIQTGEEFALEFMRERAISKKPMIQTATGDQNMATGYTDMTGILIPHMGSESASDVLAPATGDSWQFKEVEKQNFSETDRKVHYESSWSMPRASSGEGSSRTTLHGYSLSEYPDVLSKRMKFLCSFGGKIIPRPSDGKLRYVGGDTRIIRISRDISWDELMQKTIAIYNRPHTVKYQLPGEDLDALISVSCDEDLQNMMEEYTVLEGADGSHKLRMFLFSSDDTDDVHYSLGSMEGDSEIQYVAAVNGIDLGSGKSSHGHGLTSTSISDLDQLLNLNVEAERANPYMVATQSVGYVTAPVASATTFTPTLQESSSTAYDSHSQSFEGQRYQFVESEHYAYNPINPPDRYQNADSRDSIVLPMPSDYQYQSNYTDIPGQQSFYQSMLQDPYNGVSPFDRETVKKNEKLAVDSFSQKKVEREHINSHNNEPAKTIDQHDASASSSMHAEIPYTAVAPDAVTSVQPPKNKGKQLEPAPVLSSTNTVNAGHGSEMNEDDQYSSGALMSGFSDYETDVINVNYGNPPSRPFRVYQSERLPREQAGFLNRLSKSDDSINSHYLINEACPTGAQESIAEAVDTLVEGESGAKPPCSNNATLEKYKKLENTINQDYKFEPVSVLQVSETVSSSPQPMSALINQDMQDPNGASISSVVQAGSDHTDASDERNYKQGRKIQMPESQHAPPKSAYNKPTVVEDRILPESNMSRQMEKATNVGEIDVTKINIREPHNVGAFINAQEGPSVLADIPWEDISNKDIYNGNVQHAPAFSWVESTVGAVSREETSAPTPERILIDINDRFPPNLLSDIFYKAGIADNLSNINLLRKDDAGVSVNMQNHEPKRWSFFRNLAQDEFGRKDFSLMDQDHISYSSVLPKVEEGVCSPYQFAPLENERVDFGHIDSQIDFSEEMQESSNTIADNTNILHEVYIPSQIPHPLGIEKGEGLQVENPYAKLGETLKTHISENDESKFEGGEAAEPVLDASVDDFDLSNLQIIENEDLEELRELGSGTFGTVYHGKWRGTDVAIKRIKKSCFTGRSSEKERLTIEFWREAEILSQLHHPNVVAFYGVVKDGPGGTLATVTEFMVNGSLRHVLLRKDKYLDRRKRLIIAMDAAFGMEYLHSKNIVHFDLKCDNLLVNLKDQSRPICKVGDFGLSKIKRNTLVSGGVRGTLPWMAPELLNGSSNKVSEKVDVFSFGIVMWEILTGEEPYANMHYGAIIGGIVNNTLRPPVPATCDPEWRKLMELCWAPDPAQRPSFTQIAGRLRSMSVASQAKPAK</sequence>
<dbReference type="OrthoDB" id="4062651at2759"/>
<evidence type="ECO:0000259" key="12">
    <source>
        <dbReference type="PROSITE" id="PS50011"/>
    </source>
</evidence>
<evidence type="ECO:0000256" key="2">
    <source>
        <dbReference type="ARBA" id="ARBA00022490"/>
    </source>
</evidence>
<evidence type="ECO:0000256" key="7">
    <source>
        <dbReference type="ARBA" id="ARBA00022777"/>
    </source>
</evidence>
<dbReference type="Gramene" id="Ma11_t15330.1">
    <property type="protein sequence ID" value="Ma11_p15330.1"/>
    <property type="gene ID" value="Ma11_g15330"/>
</dbReference>
<dbReference type="SUPFAM" id="SSF56112">
    <property type="entry name" value="Protein kinase-like (PK-like)"/>
    <property type="match status" value="1"/>
</dbReference>
<evidence type="ECO:0000313" key="14">
    <source>
        <dbReference type="EnsemblPlants" id="Ma11_p15330.2"/>
    </source>
</evidence>
<dbReference type="GO" id="GO:0005524">
    <property type="term" value="F:ATP binding"/>
    <property type="evidence" value="ECO:0007669"/>
    <property type="project" value="UniProtKB-UniRule"/>
</dbReference>
<dbReference type="FunFam" id="3.10.20.90:FF:000058">
    <property type="entry name" value="Octicosapeptide/phox/Bem1p domain kinase superfamily protein"/>
    <property type="match status" value="1"/>
</dbReference>
<dbReference type="GO" id="GO:0004672">
    <property type="term" value="F:protein kinase activity"/>
    <property type="evidence" value="ECO:0000318"/>
    <property type="project" value="GO_Central"/>
</dbReference>
<dbReference type="InterPro" id="IPR008271">
    <property type="entry name" value="Ser/Thr_kinase_AS"/>
</dbReference>
<dbReference type="GO" id="GO:0009734">
    <property type="term" value="P:auxin-activated signaling pathway"/>
    <property type="evidence" value="ECO:0007669"/>
    <property type="project" value="UniProtKB-KW"/>
</dbReference>
<keyword evidence="6 10" id="KW-0547">Nucleotide-binding</keyword>
<dbReference type="FunFam" id="1.10.510.10:FF:000142">
    <property type="entry name" value="Octicosapeptide/phox/Bem1p domain kinase superfamily protein"/>
    <property type="match status" value="1"/>
</dbReference>
<keyword evidence="8 10" id="KW-0067">ATP-binding</keyword>
<dbReference type="EnsemblPlants" id="Ma11_t15330.1">
    <property type="protein sequence ID" value="Ma11_p15330.1"/>
    <property type="gene ID" value="Ma11_g15330"/>
</dbReference>
<dbReference type="PANTHER" id="PTHR23257">
    <property type="entry name" value="SERINE-THREONINE PROTEIN KINASE"/>
    <property type="match status" value="1"/>
</dbReference>
<dbReference type="GO" id="GO:0010928">
    <property type="term" value="P:regulation of auxin mediated signaling pathway"/>
    <property type="evidence" value="ECO:0007669"/>
    <property type="project" value="UniProtKB-ARBA"/>
</dbReference>
<evidence type="ECO:0000313" key="15">
    <source>
        <dbReference type="Proteomes" id="UP000012960"/>
    </source>
</evidence>
<organism evidence="14 15">
    <name type="scientific">Musa acuminata subsp. malaccensis</name>
    <name type="common">Wild banana</name>
    <name type="synonym">Musa malaccensis</name>
    <dbReference type="NCBI Taxonomy" id="214687"/>
    <lineage>
        <taxon>Eukaryota</taxon>
        <taxon>Viridiplantae</taxon>
        <taxon>Streptophyta</taxon>
        <taxon>Embryophyta</taxon>
        <taxon>Tracheophyta</taxon>
        <taxon>Spermatophyta</taxon>
        <taxon>Magnoliopsida</taxon>
        <taxon>Liliopsida</taxon>
        <taxon>Zingiberales</taxon>
        <taxon>Musaceae</taxon>
        <taxon>Musa</taxon>
    </lineage>
</organism>
<feature type="binding site" evidence="10">
    <location>
        <position position="1073"/>
    </location>
    <ligand>
        <name>ATP</name>
        <dbReference type="ChEBI" id="CHEBI:30616"/>
    </ligand>
</feature>
<dbReference type="EMBL" id="HG996475">
    <property type="protein sequence ID" value="CAG1864663.1"/>
    <property type="molecule type" value="Genomic_DNA"/>
</dbReference>
<dbReference type="InterPro" id="IPR001245">
    <property type="entry name" value="Ser-Thr/Tyr_kinase_cat_dom"/>
</dbReference>
<dbReference type="CDD" id="cd06410">
    <property type="entry name" value="PB1_UP2"/>
    <property type="match status" value="1"/>
</dbReference>
<dbReference type="InterPro" id="IPR050167">
    <property type="entry name" value="Ser_Thr_protein_kinase"/>
</dbReference>
<dbReference type="Proteomes" id="UP000012960">
    <property type="component" value="Unplaced"/>
</dbReference>
<feature type="compositionally biased region" description="Basic and acidic residues" evidence="11">
    <location>
        <begin position="703"/>
        <end position="712"/>
    </location>
</feature>
<evidence type="ECO:0000313" key="13">
    <source>
        <dbReference type="EMBL" id="CAG1864663.1"/>
    </source>
</evidence>
<dbReference type="Gene3D" id="3.10.20.90">
    <property type="entry name" value="Phosphatidylinositol 3-kinase Catalytic Subunit, Chain A, domain 1"/>
    <property type="match status" value="1"/>
</dbReference>
<accession>A0A804L849</accession>
<dbReference type="InParanoid" id="A0A804L849"/>
<proteinExistence type="predicted"/>
<dbReference type="SMART" id="SM00666">
    <property type="entry name" value="PB1"/>
    <property type="match status" value="1"/>
</dbReference>
<evidence type="ECO:0000256" key="3">
    <source>
        <dbReference type="ARBA" id="ARBA00022527"/>
    </source>
</evidence>
<dbReference type="PANTHER" id="PTHR23257:SF963">
    <property type="entry name" value="AT08303P"/>
    <property type="match status" value="1"/>
</dbReference>
<dbReference type="GO" id="GO:0005737">
    <property type="term" value="C:cytoplasm"/>
    <property type="evidence" value="ECO:0000318"/>
    <property type="project" value="GO_Central"/>
</dbReference>
<dbReference type="Gramene" id="Ma11_t15330.2">
    <property type="protein sequence ID" value="Ma11_p15330.2"/>
    <property type="gene ID" value="Ma11_g15330"/>
</dbReference>
<evidence type="ECO:0000256" key="8">
    <source>
        <dbReference type="ARBA" id="ARBA00022840"/>
    </source>
</evidence>
<feature type="region of interest" description="Disordered" evidence="11">
    <location>
        <begin position="688"/>
        <end position="712"/>
    </location>
</feature>
<evidence type="ECO:0000256" key="10">
    <source>
        <dbReference type="PROSITE-ProRule" id="PRU10141"/>
    </source>
</evidence>
<feature type="region of interest" description="Disordered" evidence="11">
    <location>
        <begin position="509"/>
        <end position="542"/>
    </location>
</feature>
<feature type="domain" description="Protein kinase" evidence="12">
    <location>
        <begin position="1042"/>
        <end position="1310"/>
    </location>
</feature>